<protein>
    <submittedName>
        <fullName evidence="3">Uncharacterized protein</fullName>
    </submittedName>
</protein>
<evidence type="ECO:0000313" key="4">
    <source>
        <dbReference type="Proteomes" id="UP000031599"/>
    </source>
</evidence>
<dbReference type="EMBL" id="JMCC02000132">
    <property type="protein sequence ID" value="KIG12428.1"/>
    <property type="molecule type" value="Genomic_DNA"/>
</dbReference>
<evidence type="ECO:0000256" key="1">
    <source>
        <dbReference type="SAM" id="MobiDB-lite"/>
    </source>
</evidence>
<keyword evidence="2" id="KW-1133">Transmembrane helix</keyword>
<gene>
    <name evidence="3" type="ORF">DB30_01503</name>
</gene>
<evidence type="ECO:0000256" key="2">
    <source>
        <dbReference type="SAM" id="Phobius"/>
    </source>
</evidence>
<organism evidence="3 4">
    <name type="scientific">Enhygromyxa salina</name>
    <dbReference type="NCBI Taxonomy" id="215803"/>
    <lineage>
        <taxon>Bacteria</taxon>
        <taxon>Pseudomonadati</taxon>
        <taxon>Myxococcota</taxon>
        <taxon>Polyangia</taxon>
        <taxon>Nannocystales</taxon>
        <taxon>Nannocystaceae</taxon>
        <taxon>Enhygromyxa</taxon>
    </lineage>
</organism>
<reference evidence="3 4" key="1">
    <citation type="submission" date="2014-12" db="EMBL/GenBank/DDBJ databases">
        <title>Genome assembly of Enhygromyxa salina DSM 15201.</title>
        <authorList>
            <person name="Sharma G."/>
            <person name="Subramanian S."/>
        </authorList>
    </citation>
    <scope>NUCLEOTIDE SEQUENCE [LARGE SCALE GENOMIC DNA]</scope>
    <source>
        <strain evidence="3 4">DSM 15201</strain>
    </source>
</reference>
<dbReference type="Proteomes" id="UP000031599">
    <property type="component" value="Unassembled WGS sequence"/>
</dbReference>
<keyword evidence="2" id="KW-0472">Membrane</keyword>
<proteinExistence type="predicted"/>
<dbReference type="AlphaFoldDB" id="A0A0C1ZMW9"/>
<name>A0A0C1ZMW9_9BACT</name>
<comment type="caution">
    <text evidence="3">The sequence shown here is derived from an EMBL/GenBank/DDBJ whole genome shotgun (WGS) entry which is preliminary data.</text>
</comment>
<feature type="region of interest" description="Disordered" evidence="1">
    <location>
        <begin position="104"/>
        <end position="123"/>
    </location>
</feature>
<feature type="transmembrane region" description="Helical" evidence="2">
    <location>
        <begin position="133"/>
        <end position="157"/>
    </location>
</feature>
<accession>A0A0C1ZMW9</accession>
<feature type="transmembrane region" description="Helical" evidence="2">
    <location>
        <begin position="169"/>
        <end position="195"/>
    </location>
</feature>
<keyword evidence="2" id="KW-0812">Transmembrane</keyword>
<sequence>MLVDTSDLEVTLGDRLAVALERDLPSALREAGFEVVRGGAAVTFEVRLAMSDVDLREYAISVDALADGGREVLVDARRCLACSEQQVVARVIELVAGIASWEPEPEPPTPCMEEAPRSAATPTPRRTLGVGRLGFAGGVSFSAGLATVGGGVLMMTMPDLDWDVDPRTVGMGIVVAGTGAAAVGLTIFVVDAVLLEGRRRKVSLSVLPSLSPMNGGVLVVGRF</sequence>
<evidence type="ECO:0000313" key="3">
    <source>
        <dbReference type="EMBL" id="KIG12428.1"/>
    </source>
</evidence>